<comment type="subcellular location">
    <subcellularLocation>
        <location evidence="1">Cell membrane</location>
        <topology evidence="1">Multi-pass membrane protein</topology>
    </subcellularLocation>
</comment>
<feature type="transmembrane region" description="Helical" evidence="10">
    <location>
        <begin position="64"/>
        <end position="88"/>
    </location>
</feature>
<dbReference type="PROSITE" id="PS50262">
    <property type="entry name" value="G_PROTEIN_RECEP_F1_2"/>
    <property type="match status" value="1"/>
</dbReference>
<evidence type="ECO:0000256" key="1">
    <source>
        <dbReference type="ARBA" id="ARBA00004651"/>
    </source>
</evidence>
<dbReference type="Pfam" id="PF00001">
    <property type="entry name" value="7tm_1"/>
    <property type="match status" value="1"/>
</dbReference>
<feature type="domain" description="G-protein coupled receptors family 1 profile" evidence="11">
    <location>
        <begin position="43"/>
        <end position="299"/>
    </location>
</feature>
<dbReference type="Gene3D" id="1.20.1070.10">
    <property type="entry name" value="Rhodopsin 7-helix transmembrane proteins"/>
    <property type="match status" value="1"/>
</dbReference>
<feature type="transmembrane region" description="Helical" evidence="10">
    <location>
        <begin position="108"/>
        <end position="125"/>
    </location>
</feature>
<keyword evidence="13" id="KW-1185">Reference proteome</keyword>
<feature type="transmembrane region" description="Helical" evidence="10">
    <location>
        <begin position="238"/>
        <end position="256"/>
    </location>
</feature>
<dbReference type="InParanoid" id="A0A672ZV58"/>
<gene>
    <name evidence="12" type="primary">LOC115426029</name>
</gene>
<evidence type="ECO:0000256" key="7">
    <source>
        <dbReference type="ARBA" id="ARBA00023170"/>
    </source>
</evidence>
<dbReference type="RefSeq" id="XP_029999814.1">
    <property type="nucleotide sequence ID" value="XM_030143954.1"/>
</dbReference>
<keyword evidence="4 10" id="KW-1133">Transmembrane helix</keyword>
<dbReference type="PRINTS" id="PR00237">
    <property type="entry name" value="GPCRRHODOPSN"/>
</dbReference>
<proteinExistence type="inferred from homology"/>
<keyword evidence="8 9" id="KW-0807">Transducer</keyword>
<dbReference type="PANTHER" id="PTHR24231:SF35">
    <property type="entry name" value="P2Y PURINOCEPTOR 4-LIKE"/>
    <property type="match status" value="1"/>
</dbReference>
<dbReference type="InterPro" id="IPR017452">
    <property type="entry name" value="GPCR_Rhodpsn_7TM"/>
</dbReference>
<comment type="similarity">
    <text evidence="9">Belongs to the G-protein coupled receptor 1 family.</text>
</comment>
<reference evidence="12" key="2">
    <citation type="submission" date="2025-08" db="UniProtKB">
        <authorList>
            <consortium name="Ensembl"/>
        </authorList>
    </citation>
    <scope>IDENTIFICATION</scope>
</reference>
<dbReference type="Proteomes" id="UP000472271">
    <property type="component" value="Chromosome 9"/>
</dbReference>
<evidence type="ECO:0000256" key="2">
    <source>
        <dbReference type="ARBA" id="ARBA00022475"/>
    </source>
</evidence>
<dbReference type="AlphaFoldDB" id="A0A672ZV58"/>
<keyword evidence="7 9" id="KW-0675">Receptor</keyword>
<evidence type="ECO:0000256" key="8">
    <source>
        <dbReference type="ARBA" id="ARBA00023224"/>
    </source>
</evidence>
<evidence type="ECO:0000256" key="3">
    <source>
        <dbReference type="ARBA" id="ARBA00022692"/>
    </source>
</evidence>
<dbReference type="GO" id="GO:0004930">
    <property type="term" value="F:G protein-coupled receptor activity"/>
    <property type="evidence" value="ECO:0007669"/>
    <property type="project" value="UniProtKB-KW"/>
</dbReference>
<dbReference type="GO" id="GO:0005886">
    <property type="term" value="C:plasma membrane"/>
    <property type="evidence" value="ECO:0007669"/>
    <property type="project" value="UniProtKB-SubCell"/>
</dbReference>
<keyword evidence="6 10" id="KW-0472">Membrane</keyword>
<evidence type="ECO:0000313" key="13">
    <source>
        <dbReference type="Proteomes" id="UP000472271"/>
    </source>
</evidence>
<dbReference type="InterPro" id="IPR000276">
    <property type="entry name" value="GPCR_Rhodpsn"/>
</dbReference>
<dbReference type="GeneID" id="115426029"/>
<dbReference type="PANTHER" id="PTHR24231">
    <property type="entry name" value="PURINOCEPTOR-RELATED G-PROTEIN COUPLED RECEPTOR"/>
    <property type="match status" value="1"/>
</dbReference>
<keyword evidence="2" id="KW-1003">Cell membrane</keyword>
<evidence type="ECO:0000256" key="9">
    <source>
        <dbReference type="RuleBase" id="RU000688"/>
    </source>
</evidence>
<dbReference type="Ensembl" id="ENSSORT00005021679.1">
    <property type="protein sequence ID" value="ENSSORP00005021051.1"/>
    <property type="gene ID" value="ENSSORG00005010278.1"/>
</dbReference>
<feature type="transmembrane region" description="Helical" evidence="10">
    <location>
        <begin position="146"/>
        <end position="168"/>
    </location>
</feature>
<sequence>MEPVASMLPPVNGSNDSGLCLGETQHVSITVLMCLVFSVGFLLNAFSLWVFCCRLPCWTTGTTLQFHLALSDAIATPVTPLMAVYFAMGNDWPFGRFLCQVKIALLSSHFYGSTIFLTLISVHRFTAVVHFNKRSYMKQKEFVKQLCAGVWIFLLIQSLVFAVLLPPSKEGANSQCLSIHQKNLTNSYFVINFILFIFGFLIPFVVAAVCYGCLANTLTRLNISTAKGLKVKLKSQRMIGVCLVIFGICFLPLNVIRTVGVIVKKFYARRCHVLQQIETAYYCSWILAGVNSCLDPLLYCFGSTNFRDAFGSLRIRQGEVQTRSDSEMTGNQSNSKA</sequence>
<dbReference type="PROSITE" id="PS00237">
    <property type="entry name" value="G_PROTEIN_RECEP_F1_1"/>
    <property type="match status" value="1"/>
</dbReference>
<evidence type="ECO:0000256" key="10">
    <source>
        <dbReference type="SAM" id="Phobius"/>
    </source>
</evidence>
<accession>A0A672ZV58</accession>
<name>A0A672ZV58_9TELE</name>
<dbReference type="SUPFAM" id="SSF81321">
    <property type="entry name" value="Family A G protein-coupled receptor-like"/>
    <property type="match status" value="1"/>
</dbReference>
<keyword evidence="5 9" id="KW-0297">G-protein coupled receptor</keyword>
<evidence type="ECO:0000259" key="11">
    <source>
        <dbReference type="PROSITE" id="PS50262"/>
    </source>
</evidence>
<keyword evidence="3 9" id="KW-0812">Transmembrane</keyword>
<evidence type="ECO:0000313" key="12">
    <source>
        <dbReference type="Ensembl" id="ENSSORP00005021051.1"/>
    </source>
</evidence>
<feature type="transmembrane region" description="Helical" evidence="10">
    <location>
        <begin position="188"/>
        <end position="218"/>
    </location>
</feature>
<organism evidence="12 13">
    <name type="scientific">Sphaeramia orbicularis</name>
    <name type="common">orbiculate cardinalfish</name>
    <dbReference type="NCBI Taxonomy" id="375764"/>
    <lineage>
        <taxon>Eukaryota</taxon>
        <taxon>Metazoa</taxon>
        <taxon>Chordata</taxon>
        <taxon>Craniata</taxon>
        <taxon>Vertebrata</taxon>
        <taxon>Euteleostomi</taxon>
        <taxon>Actinopterygii</taxon>
        <taxon>Neopterygii</taxon>
        <taxon>Teleostei</taxon>
        <taxon>Neoteleostei</taxon>
        <taxon>Acanthomorphata</taxon>
        <taxon>Gobiaria</taxon>
        <taxon>Kurtiformes</taxon>
        <taxon>Apogonoidei</taxon>
        <taxon>Apogonidae</taxon>
        <taxon>Apogoninae</taxon>
        <taxon>Sphaeramia</taxon>
    </lineage>
</organism>
<reference evidence="12" key="1">
    <citation type="submission" date="2019-06" db="EMBL/GenBank/DDBJ databases">
        <authorList>
            <consortium name="Wellcome Sanger Institute Data Sharing"/>
        </authorList>
    </citation>
    <scope>NUCLEOTIDE SEQUENCE [LARGE SCALE GENOMIC DNA]</scope>
</reference>
<evidence type="ECO:0000256" key="6">
    <source>
        <dbReference type="ARBA" id="ARBA00023136"/>
    </source>
</evidence>
<feature type="transmembrane region" description="Helical" evidence="10">
    <location>
        <begin position="29"/>
        <end position="52"/>
    </location>
</feature>
<evidence type="ECO:0000256" key="5">
    <source>
        <dbReference type="ARBA" id="ARBA00023040"/>
    </source>
</evidence>
<reference evidence="12" key="3">
    <citation type="submission" date="2025-09" db="UniProtKB">
        <authorList>
            <consortium name="Ensembl"/>
        </authorList>
    </citation>
    <scope>IDENTIFICATION</scope>
</reference>
<protein>
    <submittedName>
        <fullName evidence="12">P2Y purinoceptor 2-like</fullName>
    </submittedName>
</protein>
<dbReference type="OrthoDB" id="10018446at2759"/>
<evidence type="ECO:0000256" key="4">
    <source>
        <dbReference type="ARBA" id="ARBA00022989"/>
    </source>
</evidence>